<comment type="caution">
    <text evidence="1">The sequence shown here is derived from an EMBL/GenBank/DDBJ whole genome shotgun (WGS) entry which is preliminary data.</text>
</comment>
<reference evidence="1 2" key="1">
    <citation type="submission" date="2015-01" db="EMBL/GenBank/DDBJ databases">
        <title>Evolution of Trichinella species and genotypes.</title>
        <authorList>
            <person name="Korhonen P.K."/>
            <person name="Edoardo P."/>
            <person name="Giuseppe L.R."/>
            <person name="Gasser R.B."/>
        </authorList>
    </citation>
    <scope>NUCLEOTIDE SEQUENCE [LARGE SCALE GENOMIC DNA]</scope>
    <source>
        <strain evidence="1">ISS417</strain>
    </source>
</reference>
<dbReference type="EMBL" id="JYDJ01003952">
    <property type="protein sequence ID" value="KRX28846.1"/>
    <property type="molecule type" value="Genomic_DNA"/>
</dbReference>
<sequence length="38" mass="4354">MHRYNLLSVKTGKNCLTVVVEVADSVQKRMTKNNYVIT</sequence>
<gene>
    <name evidence="1" type="ORF">T05_4538</name>
</gene>
<organism evidence="1 2">
    <name type="scientific">Trichinella murrelli</name>
    <dbReference type="NCBI Taxonomy" id="144512"/>
    <lineage>
        <taxon>Eukaryota</taxon>
        <taxon>Metazoa</taxon>
        <taxon>Ecdysozoa</taxon>
        <taxon>Nematoda</taxon>
        <taxon>Enoplea</taxon>
        <taxon>Dorylaimia</taxon>
        <taxon>Trichinellida</taxon>
        <taxon>Trichinellidae</taxon>
        <taxon>Trichinella</taxon>
    </lineage>
</organism>
<proteinExistence type="predicted"/>
<evidence type="ECO:0000313" key="1">
    <source>
        <dbReference type="EMBL" id="KRX28846.1"/>
    </source>
</evidence>
<protein>
    <submittedName>
        <fullName evidence="1">Uncharacterized protein</fullName>
    </submittedName>
</protein>
<dbReference type="AlphaFoldDB" id="A0A0V0SQ56"/>
<name>A0A0V0SQ56_9BILA</name>
<accession>A0A0V0SQ56</accession>
<keyword evidence="2" id="KW-1185">Reference proteome</keyword>
<evidence type="ECO:0000313" key="2">
    <source>
        <dbReference type="Proteomes" id="UP000055048"/>
    </source>
</evidence>
<dbReference type="Proteomes" id="UP000055048">
    <property type="component" value="Unassembled WGS sequence"/>
</dbReference>